<organism evidence="1 2">
    <name type="scientific">Paenibacillus terrae (strain HPL-003)</name>
    <dbReference type="NCBI Taxonomy" id="985665"/>
    <lineage>
        <taxon>Bacteria</taxon>
        <taxon>Bacillati</taxon>
        <taxon>Bacillota</taxon>
        <taxon>Bacilli</taxon>
        <taxon>Bacillales</taxon>
        <taxon>Paenibacillaceae</taxon>
        <taxon>Paenibacillus</taxon>
    </lineage>
</organism>
<protein>
    <submittedName>
        <fullName evidence="1">Uncharacterized protein</fullName>
    </submittedName>
</protein>
<accession>G7W2I8</accession>
<evidence type="ECO:0000313" key="2">
    <source>
        <dbReference type="Proteomes" id="UP000005876"/>
    </source>
</evidence>
<dbReference type="Proteomes" id="UP000005876">
    <property type="component" value="Chromosome"/>
</dbReference>
<reference key="2">
    <citation type="submission" date="2011-11" db="EMBL/GenBank/DDBJ databases">
        <authorList>
            <person name="Shin S.H."/>
            <person name="Kim S."/>
            <person name="Kim J.Y."/>
        </authorList>
    </citation>
    <scope>NUCLEOTIDE SEQUENCE</scope>
    <source>
        <strain>HPL-003</strain>
    </source>
</reference>
<reference evidence="1 2" key="3">
    <citation type="journal article" date="2012" name="J. Bacteriol.">
        <title>Genome Sequence of Paenibacillus terrae HPL-003, a Xylanase-Producing Bacterium Isolated from Soil Found in Forest Residue.</title>
        <authorList>
            <person name="Shin S.H."/>
            <person name="Kim S."/>
            <person name="Kim J.Y."/>
            <person name="Song H.Y."/>
            <person name="Cho S.J."/>
            <person name="Kim D.R."/>
            <person name="Lee K.I."/>
            <person name="Lim H.K."/>
            <person name="Park N.J."/>
            <person name="Hwang I.T."/>
            <person name="Yang K.S."/>
        </authorList>
    </citation>
    <scope>NUCLEOTIDE SEQUENCE [LARGE SCALE GENOMIC DNA]</scope>
    <source>
        <strain evidence="1 2">HPL-003</strain>
    </source>
</reference>
<reference evidence="2" key="1">
    <citation type="submission" date="2011-11" db="EMBL/GenBank/DDBJ databases">
        <title>Complete sequence of Paenibacillus terrae HPL-003.</title>
        <authorList>
            <person name="Shin S.H."/>
            <person name="Kim S."/>
            <person name="Kim J.Y."/>
        </authorList>
    </citation>
    <scope>NUCLEOTIDE SEQUENCE [LARGE SCALE GENOMIC DNA]</scope>
    <source>
        <strain evidence="2">HPL-003</strain>
    </source>
</reference>
<name>G7W2I8_PAETH</name>
<gene>
    <name evidence="1" type="ordered locus">HPL003_16730</name>
</gene>
<dbReference type="EMBL" id="CP003107">
    <property type="protein sequence ID" value="AET60092.1"/>
    <property type="molecule type" value="Genomic_DNA"/>
</dbReference>
<evidence type="ECO:0000313" key="1">
    <source>
        <dbReference type="EMBL" id="AET60092.1"/>
    </source>
</evidence>
<proteinExistence type="predicted"/>
<dbReference type="AlphaFoldDB" id="G7W2I8"/>
<dbReference type="RefSeq" id="WP_014280805.1">
    <property type="nucleotide sequence ID" value="NC_016641.1"/>
</dbReference>
<sequence length="56" mass="6405">MFADSGRPGGCVYPLGFRRAGTGLAELQTIRQTLDMLRDKIDNYRFWEAEAKLKQI</sequence>
<dbReference type="HOGENOM" id="CLU_3010042_0_0_9"/>
<dbReference type="KEGG" id="pta:HPL003_16730"/>